<dbReference type="EMBL" id="JACCKD010000005">
    <property type="protein sequence ID" value="MBA0126971.1"/>
    <property type="molecule type" value="Genomic_DNA"/>
</dbReference>
<dbReference type="PRINTS" id="PR00400">
    <property type="entry name" value="TETREPRESSOR"/>
</dbReference>
<evidence type="ECO:0000256" key="2">
    <source>
        <dbReference type="ARBA" id="ARBA00023015"/>
    </source>
</evidence>
<dbReference type="Pfam" id="PF02909">
    <property type="entry name" value="TetR_C_1"/>
    <property type="match status" value="1"/>
</dbReference>
<protein>
    <submittedName>
        <fullName evidence="6">TetR/AcrR family transcriptional regulator C-terminal domain-containing protein</fullName>
    </submittedName>
</protein>
<evidence type="ECO:0000259" key="5">
    <source>
        <dbReference type="Pfam" id="PF02909"/>
    </source>
</evidence>
<dbReference type="InterPro" id="IPR036271">
    <property type="entry name" value="Tet_transcr_reg_TetR-rel_C_sf"/>
</dbReference>
<name>A0A838ACM5_9PSEU</name>
<comment type="caution">
    <text evidence="6">The sequence shown here is derived from an EMBL/GenBank/DDBJ whole genome shotgun (WGS) entry which is preliminary data.</text>
</comment>
<keyword evidence="1" id="KW-0678">Repressor</keyword>
<dbReference type="GO" id="GO:0046677">
    <property type="term" value="P:response to antibiotic"/>
    <property type="evidence" value="ECO:0007669"/>
    <property type="project" value="InterPro"/>
</dbReference>
<dbReference type="InterPro" id="IPR050109">
    <property type="entry name" value="HTH-type_TetR-like_transc_reg"/>
</dbReference>
<keyword evidence="4" id="KW-0804">Transcription</keyword>
<dbReference type="PANTHER" id="PTHR30055">
    <property type="entry name" value="HTH-TYPE TRANSCRIPTIONAL REGULATOR RUTR"/>
    <property type="match status" value="1"/>
</dbReference>
<dbReference type="InterPro" id="IPR003012">
    <property type="entry name" value="Tet_transcr_reg_TetR"/>
</dbReference>
<proteinExistence type="predicted"/>
<keyword evidence="3" id="KW-0238">DNA-binding</keyword>
<dbReference type="RefSeq" id="WP_180893785.1">
    <property type="nucleotide sequence ID" value="NZ_JACCKD010000005.1"/>
</dbReference>
<dbReference type="SUPFAM" id="SSF46689">
    <property type="entry name" value="Homeodomain-like"/>
    <property type="match status" value="1"/>
</dbReference>
<dbReference type="InterPro" id="IPR009057">
    <property type="entry name" value="Homeodomain-like_sf"/>
</dbReference>
<dbReference type="SUPFAM" id="SSF48498">
    <property type="entry name" value="Tetracyclin repressor-like, C-terminal domain"/>
    <property type="match status" value="1"/>
</dbReference>
<evidence type="ECO:0000256" key="4">
    <source>
        <dbReference type="ARBA" id="ARBA00023163"/>
    </source>
</evidence>
<dbReference type="Gene3D" id="1.10.357.10">
    <property type="entry name" value="Tetracycline Repressor, domain 2"/>
    <property type="match status" value="1"/>
</dbReference>
<dbReference type="PANTHER" id="PTHR30055:SF151">
    <property type="entry name" value="TRANSCRIPTIONAL REGULATORY PROTEIN"/>
    <property type="match status" value="1"/>
</dbReference>
<dbReference type="AlphaFoldDB" id="A0A838ACM5"/>
<evidence type="ECO:0000256" key="1">
    <source>
        <dbReference type="ARBA" id="ARBA00022491"/>
    </source>
</evidence>
<keyword evidence="7" id="KW-1185">Reference proteome</keyword>
<dbReference type="Gene3D" id="1.10.10.60">
    <property type="entry name" value="Homeodomain-like"/>
    <property type="match status" value="1"/>
</dbReference>
<dbReference type="GO" id="GO:0000976">
    <property type="term" value="F:transcription cis-regulatory region binding"/>
    <property type="evidence" value="ECO:0007669"/>
    <property type="project" value="TreeGrafter"/>
</dbReference>
<reference evidence="6 7" key="1">
    <citation type="submission" date="2020-07" db="EMBL/GenBank/DDBJ databases">
        <title>Genome of Haloechinothrix sp.</title>
        <authorList>
            <person name="Tang S.-K."/>
            <person name="Yang L."/>
            <person name="Zhu W.-Y."/>
        </authorList>
    </citation>
    <scope>NUCLEOTIDE SEQUENCE [LARGE SCALE GENOMIC DNA]</scope>
    <source>
        <strain evidence="6 7">YIM 98757</strain>
    </source>
</reference>
<dbReference type="Proteomes" id="UP000582974">
    <property type="component" value="Unassembled WGS sequence"/>
</dbReference>
<keyword evidence="2" id="KW-0805">Transcription regulation</keyword>
<gene>
    <name evidence="6" type="ORF">H0B56_15585</name>
</gene>
<dbReference type="InterPro" id="IPR004111">
    <property type="entry name" value="Repressor_TetR_C"/>
</dbReference>
<feature type="domain" description="Tetracycline repressor TetR C-terminal" evidence="5">
    <location>
        <begin position="83"/>
        <end position="222"/>
    </location>
</feature>
<dbReference type="GO" id="GO:0003700">
    <property type="term" value="F:DNA-binding transcription factor activity"/>
    <property type="evidence" value="ECO:0007669"/>
    <property type="project" value="TreeGrafter"/>
</dbReference>
<evidence type="ECO:0000313" key="6">
    <source>
        <dbReference type="EMBL" id="MBA0126971.1"/>
    </source>
</evidence>
<evidence type="ECO:0000313" key="7">
    <source>
        <dbReference type="Proteomes" id="UP000582974"/>
    </source>
</evidence>
<organism evidence="6 7">
    <name type="scientific">Haloechinothrix aidingensis</name>
    <dbReference type="NCBI Taxonomy" id="2752311"/>
    <lineage>
        <taxon>Bacteria</taxon>
        <taxon>Bacillati</taxon>
        <taxon>Actinomycetota</taxon>
        <taxon>Actinomycetes</taxon>
        <taxon>Pseudonocardiales</taxon>
        <taxon>Pseudonocardiaceae</taxon>
        <taxon>Haloechinothrix</taxon>
    </lineage>
</organism>
<evidence type="ECO:0000256" key="3">
    <source>
        <dbReference type="ARBA" id="ARBA00023125"/>
    </source>
</evidence>
<dbReference type="GO" id="GO:0045892">
    <property type="term" value="P:negative regulation of DNA-templated transcription"/>
    <property type="evidence" value="ECO:0007669"/>
    <property type="project" value="InterPro"/>
</dbReference>
<sequence>MSTNGRQRAAAARGRGRPPVITREQIVRAAREVGLADLRMAAVAEVLNVRPAALYHHVRDRDELIELVARQVLEETEYDEWAPGTDTDWRGWLRAYAYALRKAMLDNASLFQYIRLSTATTAHRLDQIEQLVEVLVDAGFDHGTASHAIQQVHLMAEAEFHDAQDPPGSQRRQFSEFRKALQARPDDELPHLRRMAELRPDPDPDAQFDFMLGCLLAGLETRLDT</sequence>
<accession>A0A838ACM5</accession>